<sequence length="150" mass="16624">MSFRTPPSLMHGVRGMGTCSLRVAEVLLARAHIYPVSAPQLRHIKLRTRVKGFDTLLSFMYTARIYDPASISLPDWLSLLRISTPLQFPRVCACAIRHLSARLSALAPVDAILLAREHDIPAWLGPAYAELVHHARVTIPSGRLPVSPSR</sequence>
<dbReference type="EC" id="2.7.7.8" evidence="1"/>
<dbReference type="AlphaFoldDB" id="A0A5K1JV89"/>
<dbReference type="GO" id="GO:0004654">
    <property type="term" value="F:polyribonucleotide nucleotidyltransferase activity"/>
    <property type="evidence" value="ECO:0007669"/>
    <property type="project" value="UniProtKB-EC"/>
</dbReference>
<evidence type="ECO:0000313" key="1">
    <source>
        <dbReference type="EMBL" id="VWO96079.1"/>
    </source>
</evidence>
<name>A0A5K1JV89_9APHY</name>
<keyword evidence="1" id="KW-0808">Transferase</keyword>
<reference evidence="1" key="1">
    <citation type="submission" date="2019-10" db="EMBL/GenBank/DDBJ databases">
        <authorList>
            <person name="Nor Muhammad N."/>
        </authorList>
    </citation>
    <scope>NUCLEOTIDE SEQUENCE</scope>
</reference>
<gene>
    <name evidence="1" type="primary">Q8ZLT3</name>
</gene>
<dbReference type="EMBL" id="LR725346">
    <property type="protein sequence ID" value="VWO96079.1"/>
    <property type="molecule type" value="Genomic_DNA"/>
</dbReference>
<accession>A0A5K1JV89</accession>
<proteinExistence type="predicted"/>
<organism evidence="1">
    <name type="scientific">Ganoderma boninense</name>
    <dbReference type="NCBI Taxonomy" id="34458"/>
    <lineage>
        <taxon>Eukaryota</taxon>
        <taxon>Fungi</taxon>
        <taxon>Dikarya</taxon>
        <taxon>Basidiomycota</taxon>
        <taxon>Agaricomycotina</taxon>
        <taxon>Agaricomycetes</taxon>
        <taxon>Polyporales</taxon>
        <taxon>Polyporaceae</taxon>
        <taxon>Ganoderma</taxon>
    </lineage>
</organism>
<keyword evidence="1" id="KW-0548">Nucleotidyltransferase</keyword>
<protein>
    <submittedName>
        <fullName evidence="1">Polyribonucleotide nucleotidyltransferase (PNPase))</fullName>
        <ecNumber evidence="1">2.7.7.8</ecNumber>
    </submittedName>
</protein>